<accession>A0A814WIL1</accession>
<evidence type="ECO:0000313" key="3">
    <source>
        <dbReference type="EMBL" id="CAF3690681.1"/>
    </source>
</evidence>
<dbReference type="EMBL" id="CAJNOO010001544">
    <property type="protein sequence ID" value="CAF1168417.1"/>
    <property type="molecule type" value="Genomic_DNA"/>
</dbReference>
<evidence type="ECO:0000313" key="2">
    <source>
        <dbReference type="EMBL" id="CAF1202859.1"/>
    </source>
</evidence>
<dbReference type="EMBL" id="CAJOAX010001154">
    <property type="protein sequence ID" value="CAF3690681.1"/>
    <property type="molecule type" value="Genomic_DNA"/>
</dbReference>
<organism evidence="2 5">
    <name type="scientific">Rotaria sordida</name>
    <dbReference type="NCBI Taxonomy" id="392033"/>
    <lineage>
        <taxon>Eukaryota</taxon>
        <taxon>Metazoa</taxon>
        <taxon>Spiralia</taxon>
        <taxon>Gnathifera</taxon>
        <taxon>Rotifera</taxon>
        <taxon>Eurotatoria</taxon>
        <taxon>Bdelloidea</taxon>
        <taxon>Philodinida</taxon>
        <taxon>Philodinidae</taxon>
        <taxon>Rotaria</taxon>
    </lineage>
</organism>
<dbReference type="Proteomes" id="UP000663864">
    <property type="component" value="Unassembled WGS sequence"/>
</dbReference>
<dbReference type="OrthoDB" id="10377838at2759"/>
<reference evidence="2" key="1">
    <citation type="submission" date="2021-02" db="EMBL/GenBank/DDBJ databases">
        <authorList>
            <person name="Nowell W R."/>
        </authorList>
    </citation>
    <scope>NUCLEOTIDE SEQUENCE</scope>
</reference>
<evidence type="ECO:0000313" key="1">
    <source>
        <dbReference type="EMBL" id="CAF1168417.1"/>
    </source>
</evidence>
<dbReference type="AlphaFoldDB" id="A0A814WIL1"/>
<dbReference type="EMBL" id="CAJNOT010001460">
    <property type="protein sequence ID" value="CAF1202859.1"/>
    <property type="molecule type" value="Genomic_DNA"/>
</dbReference>
<sequence length="291" mass="34126">MSNLSIRMINLHTFSLVQTFFSMLTIEWTVFEILTSSNVMPVLRRANVSLFININDLNCISSSGIFTDHRHVDVHFAFNLLNCPPYTKVTPCIPRGNRFHSREIVGATFVVNHWSPRSEWLIDSDPFSRGLHYYHHMWYTLPWTFDEFFHEYIPYRWITKVQVFEIPSHNTTAMAQLSLRTSDAAGQTLPSPIFLLPHVALSNYIETLHLSYYNRPINIHLSALRHATSSLRDFGFYFRRKFSSLDDDMKTTFEDHTKFIKQLCDQILLLCLDKQLHYSIEDDGCGLTMWF</sequence>
<dbReference type="Proteomes" id="UP000663882">
    <property type="component" value="Unassembled WGS sequence"/>
</dbReference>
<gene>
    <name evidence="4" type="ORF">JBS370_LOCUS10991</name>
    <name evidence="3" type="ORF">OTI717_LOCUS11859</name>
    <name evidence="1" type="ORF">RFH988_LOCUS22834</name>
    <name evidence="2" type="ORF">ZHD862_LOCUS22944</name>
</gene>
<name>A0A814WIL1_9BILA</name>
<proteinExistence type="predicted"/>
<protein>
    <submittedName>
        <fullName evidence="2">Uncharacterized protein</fullName>
    </submittedName>
</protein>
<dbReference type="EMBL" id="CAJOBD010000827">
    <property type="protein sequence ID" value="CAF3724216.1"/>
    <property type="molecule type" value="Genomic_DNA"/>
</dbReference>
<dbReference type="Proteomes" id="UP000663823">
    <property type="component" value="Unassembled WGS sequence"/>
</dbReference>
<evidence type="ECO:0000313" key="5">
    <source>
        <dbReference type="Proteomes" id="UP000663864"/>
    </source>
</evidence>
<comment type="caution">
    <text evidence="2">The sequence shown here is derived from an EMBL/GenBank/DDBJ whole genome shotgun (WGS) entry which is preliminary data.</text>
</comment>
<evidence type="ECO:0000313" key="4">
    <source>
        <dbReference type="EMBL" id="CAF3724216.1"/>
    </source>
</evidence>
<dbReference type="Proteomes" id="UP000663836">
    <property type="component" value="Unassembled WGS sequence"/>
</dbReference>